<feature type="domain" description="Polyketide synthase-like phosphopantetheine-binding" evidence="4">
    <location>
        <begin position="720"/>
        <end position="784"/>
    </location>
</feature>
<keyword evidence="2" id="KW-0597">Phosphoprotein</keyword>
<evidence type="ECO:0000256" key="1">
    <source>
        <dbReference type="ARBA" id="ARBA00022450"/>
    </source>
</evidence>
<dbReference type="InterPro" id="IPR006162">
    <property type="entry name" value="Ppantetheine_attach_site"/>
</dbReference>
<evidence type="ECO:0000313" key="6">
    <source>
        <dbReference type="Proteomes" id="UP001055712"/>
    </source>
</evidence>
<dbReference type="InterPro" id="IPR025110">
    <property type="entry name" value="AMP-bd_C"/>
</dbReference>
<proteinExistence type="predicted"/>
<dbReference type="PROSITE" id="PS00012">
    <property type="entry name" value="PHOSPHOPANTETHEINE"/>
    <property type="match status" value="1"/>
</dbReference>
<feature type="compositionally biased region" description="Low complexity" evidence="3">
    <location>
        <begin position="806"/>
        <end position="822"/>
    </location>
</feature>
<keyword evidence="6" id="KW-1185">Reference proteome</keyword>
<dbReference type="PANTHER" id="PTHR44394:SF1">
    <property type="entry name" value="BETA-ALANINE-ACTIVATING ENZYME"/>
    <property type="match status" value="1"/>
</dbReference>
<evidence type="ECO:0000256" key="2">
    <source>
        <dbReference type="ARBA" id="ARBA00022553"/>
    </source>
</evidence>
<feature type="region of interest" description="Disordered" evidence="3">
    <location>
        <begin position="214"/>
        <end position="236"/>
    </location>
</feature>
<organism evidence="5 6">
    <name type="scientific">Chlorella vulgaris</name>
    <name type="common">Green alga</name>
    <dbReference type="NCBI Taxonomy" id="3077"/>
    <lineage>
        <taxon>Eukaryota</taxon>
        <taxon>Viridiplantae</taxon>
        <taxon>Chlorophyta</taxon>
        <taxon>core chlorophytes</taxon>
        <taxon>Trebouxiophyceae</taxon>
        <taxon>Chlorellales</taxon>
        <taxon>Chlorellaceae</taxon>
        <taxon>Chlorella clade</taxon>
        <taxon>Chlorella</taxon>
    </lineage>
</organism>
<name>A0A9D4TKJ6_CHLVU</name>
<dbReference type="PANTHER" id="PTHR44394">
    <property type="entry name" value="BETA-ALANINE-ACTIVATING ENZYME"/>
    <property type="match status" value="1"/>
</dbReference>
<reference evidence="5" key="2">
    <citation type="submission" date="2020-11" db="EMBL/GenBank/DDBJ databases">
        <authorList>
            <person name="Cecchin M."/>
            <person name="Marcolungo L."/>
            <person name="Rossato M."/>
            <person name="Girolomoni L."/>
            <person name="Cosentino E."/>
            <person name="Cuine S."/>
            <person name="Li-Beisson Y."/>
            <person name="Delledonne M."/>
            <person name="Ballottari M."/>
        </authorList>
    </citation>
    <scope>NUCLEOTIDE SEQUENCE</scope>
    <source>
        <strain evidence="5">211/11P</strain>
        <tissue evidence="5">Whole cell</tissue>
    </source>
</reference>
<dbReference type="InterPro" id="IPR042099">
    <property type="entry name" value="ANL_N_sf"/>
</dbReference>
<reference evidence="5" key="1">
    <citation type="journal article" date="2019" name="Plant J.">
        <title>Chlorella vulgaris genome assembly and annotation reveals the molecular basis for metabolic acclimation to high light conditions.</title>
        <authorList>
            <person name="Cecchin M."/>
            <person name="Marcolungo L."/>
            <person name="Rossato M."/>
            <person name="Girolomoni L."/>
            <person name="Cosentino E."/>
            <person name="Cuine S."/>
            <person name="Li-Beisson Y."/>
            <person name="Delledonne M."/>
            <person name="Ballottari M."/>
        </authorList>
    </citation>
    <scope>NUCLEOTIDE SEQUENCE</scope>
    <source>
        <strain evidence="5">211/11P</strain>
    </source>
</reference>
<dbReference type="Pfam" id="PF13193">
    <property type="entry name" value="AMP-binding_C"/>
    <property type="match status" value="1"/>
</dbReference>
<dbReference type="Gene3D" id="3.40.50.12780">
    <property type="entry name" value="N-terminal domain of ligase-like"/>
    <property type="match status" value="1"/>
</dbReference>
<dbReference type="InterPro" id="IPR052091">
    <property type="entry name" value="Beta-ala_Activ/Resist"/>
</dbReference>
<dbReference type="InterPro" id="IPR045851">
    <property type="entry name" value="AMP-bd_C_sf"/>
</dbReference>
<dbReference type="GO" id="GO:0031177">
    <property type="term" value="F:phosphopantetheine binding"/>
    <property type="evidence" value="ECO:0007669"/>
    <property type="project" value="InterPro"/>
</dbReference>
<dbReference type="InterPro" id="IPR009081">
    <property type="entry name" value="PP-bd_ACP"/>
</dbReference>
<dbReference type="Gene3D" id="1.10.1200.10">
    <property type="entry name" value="ACP-like"/>
    <property type="match status" value="1"/>
</dbReference>
<dbReference type="Pfam" id="PF00501">
    <property type="entry name" value="AMP-binding"/>
    <property type="match status" value="1"/>
</dbReference>
<dbReference type="Gene3D" id="3.30.300.30">
    <property type="match status" value="1"/>
</dbReference>
<dbReference type="InterPro" id="IPR036736">
    <property type="entry name" value="ACP-like_sf"/>
</dbReference>
<feature type="region of interest" description="Disordered" evidence="3">
    <location>
        <begin position="672"/>
        <end position="715"/>
    </location>
</feature>
<keyword evidence="1" id="KW-0596">Phosphopantetheine</keyword>
<evidence type="ECO:0000256" key="3">
    <source>
        <dbReference type="SAM" id="MobiDB-lite"/>
    </source>
</evidence>
<dbReference type="EMBL" id="SIDB01000009">
    <property type="protein sequence ID" value="KAI3428120.1"/>
    <property type="molecule type" value="Genomic_DNA"/>
</dbReference>
<dbReference type="InterPro" id="IPR000873">
    <property type="entry name" value="AMP-dep_synth/lig_dom"/>
</dbReference>
<dbReference type="SUPFAM" id="SSF56801">
    <property type="entry name" value="Acetyl-CoA synthetase-like"/>
    <property type="match status" value="1"/>
</dbReference>
<dbReference type="SMART" id="SM00564">
    <property type="entry name" value="PQQ"/>
    <property type="match status" value="2"/>
</dbReference>
<dbReference type="SMART" id="SM00823">
    <property type="entry name" value="PKS_PP"/>
    <property type="match status" value="1"/>
</dbReference>
<comment type="caution">
    <text evidence="5">The sequence shown here is derived from an EMBL/GenBank/DDBJ whole genome shotgun (WGS) entry which is preliminary data.</text>
</comment>
<dbReference type="InterPro" id="IPR002372">
    <property type="entry name" value="PQQ_rpt_dom"/>
</dbReference>
<dbReference type="InterPro" id="IPR011047">
    <property type="entry name" value="Quinoprotein_ADH-like_sf"/>
</dbReference>
<gene>
    <name evidence="5" type="ORF">D9Q98_006503</name>
</gene>
<dbReference type="InterPro" id="IPR015943">
    <property type="entry name" value="WD40/YVTN_repeat-like_dom_sf"/>
</dbReference>
<dbReference type="Pfam" id="PF13360">
    <property type="entry name" value="PQQ_2"/>
    <property type="match status" value="1"/>
</dbReference>
<feature type="region of interest" description="Disordered" evidence="3">
    <location>
        <begin position="806"/>
        <end position="840"/>
    </location>
</feature>
<evidence type="ECO:0000313" key="5">
    <source>
        <dbReference type="EMBL" id="KAI3428120.1"/>
    </source>
</evidence>
<dbReference type="SUPFAM" id="SSF47336">
    <property type="entry name" value="ACP-like"/>
    <property type="match status" value="1"/>
</dbReference>
<dbReference type="Proteomes" id="UP001055712">
    <property type="component" value="Unassembled WGS sequence"/>
</dbReference>
<accession>A0A9D4TKJ6</accession>
<dbReference type="AlphaFoldDB" id="A0A9D4TKJ6"/>
<protein>
    <recommendedName>
        <fullName evidence="4">Polyketide synthase-like phosphopantetheine-binding domain-containing protein</fullName>
    </recommendedName>
</protein>
<evidence type="ECO:0000259" key="4">
    <source>
        <dbReference type="SMART" id="SM00823"/>
    </source>
</evidence>
<dbReference type="InterPro" id="IPR020806">
    <property type="entry name" value="PKS_PP-bd"/>
</dbReference>
<dbReference type="SUPFAM" id="SSF50998">
    <property type="entry name" value="Quinoprotein alcohol dehydrogenase-like"/>
    <property type="match status" value="1"/>
</dbReference>
<dbReference type="Gene3D" id="2.130.10.10">
    <property type="entry name" value="YVTN repeat-like/Quinoprotein amine dehydrogenase"/>
    <property type="match status" value="2"/>
</dbReference>
<dbReference type="Pfam" id="PF00550">
    <property type="entry name" value="PP-binding"/>
    <property type="match status" value="1"/>
</dbReference>
<dbReference type="GO" id="GO:0043041">
    <property type="term" value="P:amino acid activation for nonribosomal peptide biosynthetic process"/>
    <property type="evidence" value="ECO:0007669"/>
    <property type="project" value="TreeGrafter"/>
</dbReference>
<sequence>MSPPVSIVGRTFGFTTRAPVTCSTRRSTAFRAAVPKWGSPSAIRAYGAPSAPSDMSWSGSASGGGRVDGNVNTWASALYFGAATVYIVWMIGPGLIDGDGLTFDGPQLLSLVQATADLLVRVASPPSSAEPVCAIFLGTSAAYVVTVLAALQLGLAFMPLDPSWPAHRLQQVCTAARPTALVWSAVEACCGGCGSPEVTGVTLLELPPLAGLLQHTQPRGRHPEPGTSLAQQQALGHAKGDGLEHEQACCYILFTSGSTGRPLGVRGTEAGIINRCRWMQEACPFQDGDRVAFKTSPCFVDSVWEVVGPLLAGATLIVVPHSVMRDAQQLLRALGEQHITHFVAVPTLWQALATTMRCVPEAAALLKLRMAVSSGERLPASLLAELQQLLPSKCRIWNLYGSTEVAADCTAFDCTGWQSPLGSPQQQQQQQEQAVPVGSPISGTLIAILDQQADPDASNTEQPVGSDATSHTTAGKLQVVPFGSVGQVAVAGAGLAAGSLGSNEAATQQRFVQLPTSQLEQAEQTGASVVVGDGFAASFWREGQDSTRLCLTGDLGWLDAADCLHLAGRTDLQVKIAGVRVDLSETEQVLKQHPAVSAAAAKVWRLPAGPLLVAYAELGPSTEAWPDGGSSQLRRWCSERLPPAAVPHQVLLLPHLPRSAAGKVQRSELPPLPEAAAQPGHDARTEAGEAQPAKRRRKVAGSPDTVAGSRLLAAPGPHGEAAVSRAFAAALGHTDFEATTNLFALGANSLMAARIAEAVASGNLEAVYLHPTVRSLAAFLASASQPPSAAAGESGGGCLVPAAQQLPTQQQQQRGQQLDALPARPLDASGKGLDRGMVSSRSDGAEGILRFGWRSKMAQCVDAAPILQPDPSPVVASADPLRQQQQQHEQPRQLHVFACSHGGDVCCFSGSSGQQLWRTQLPDHCDAGMVCCRSAVPGDTQQDTHVAVSTNGGTLHFLCASSGVVAGSVDAGGGGGIRAPPACDPWLGLVWQPTHGRQLVVAFPPGQVAATLALPAAASAAVSFDAKRGLAFVCCLDGSLLAVAGGAGGTAADDGCLQLQLHLQVAWKWAGGVPLFVPAVVRDGSVVAAAVDGGVTALSCCDGSCLWRAALHDAIFTAPLLLPATALRPQTMLVGTQGGQLRLLDASSGQQLAMINLGSKITGVQHLPAQTPGPQMQQRVVVCTASGAVALLDVAAPSSCNKTGVSAYLDAVQLLGDVFAAPAVHGSGVIAVGCRDDHLYVLLT</sequence>
<dbReference type="OrthoDB" id="553349at2759"/>
<dbReference type="InterPro" id="IPR018391">
    <property type="entry name" value="PQQ_b-propeller_rpt"/>
</dbReference>